<dbReference type="InterPro" id="IPR050985">
    <property type="entry name" value="Alpha-glycosidase_related"/>
</dbReference>
<proteinExistence type="predicted"/>
<keyword evidence="4" id="KW-1185">Reference proteome</keyword>
<keyword evidence="1" id="KW-0378">Hydrolase</keyword>
<evidence type="ECO:0000256" key="1">
    <source>
        <dbReference type="ARBA" id="ARBA00022801"/>
    </source>
</evidence>
<dbReference type="EMBL" id="BNEK01000005">
    <property type="protein sequence ID" value="GHJ33749.1"/>
    <property type="molecule type" value="Genomic_DNA"/>
</dbReference>
<dbReference type="Gene3D" id="3.20.20.70">
    <property type="entry name" value="Aldolase class I"/>
    <property type="match status" value="1"/>
</dbReference>
<name>A0ABQ3UDU9_STRHY</name>
<evidence type="ECO:0000313" key="4">
    <source>
        <dbReference type="Proteomes" id="UP001054854"/>
    </source>
</evidence>
<protein>
    <submittedName>
        <fullName evidence="3">Alpha-galactosidase</fullName>
    </submittedName>
</protein>
<dbReference type="InterPro" id="IPR013785">
    <property type="entry name" value="Aldolase_TIM"/>
</dbReference>
<accession>A0ABQ3UDU9</accession>
<dbReference type="RefSeq" id="WP_236259607.1">
    <property type="nucleotide sequence ID" value="NZ_BNEK01000005.1"/>
</dbReference>
<dbReference type="PANTHER" id="PTHR43053:SF3">
    <property type="entry name" value="ALPHA-GALACTOSIDASE C-RELATED"/>
    <property type="match status" value="1"/>
</dbReference>
<dbReference type="PANTHER" id="PTHR43053">
    <property type="entry name" value="GLYCOSIDASE FAMILY 31"/>
    <property type="match status" value="1"/>
</dbReference>
<organism evidence="3 4">
    <name type="scientific">Streptomyces hygroscopicus</name>
    <dbReference type="NCBI Taxonomy" id="1912"/>
    <lineage>
        <taxon>Bacteria</taxon>
        <taxon>Bacillati</taxon>
        <taxon>Actinomycetota</taxon>
        <taxon>Actinomycetes</taxon>
        <taxon>Kitasatosporales</taxon>
        <taxon>Streptomycetaceae</taxon>
        <taxon>Streptomyces</taxon>
        <taxon>Streptomyces violaceusniger group</taxon>
    </lineage>
</organism>
<dbReference type="CDD" id="cd14791">
    <property type="entry name" value="GH36"/>
    <property type="match status" value="1"/>
</dbReference>
<dbReference type="SUPFAM" id="SSF51445">
    <property type="entry name" value="(Trans)glycosidases"/>
    <property type="match status" value="1"/>
</dbReference>
<evidence type="ECO:0000313" key="3">
    <source>
        <dbReference type="EMBL" id="GHJ33749.1"/>
    </source>
</evidence>
<reference evidence="3" key="1">
    <citation type="submission" date="2024-05" db="EMBL/GenBank/DDBJ databases">
        <title>Whole genome shotgun sequence of Streptomyces hygroscopicus NBRC 113678.</title>
        <authorList>
            <person name="Komaki H."/>
            <person name="Tamura T."/>
        </authorList>
    </citation>
    <scope>NUCLEOTIDE SEQUENCE</scope>
    <source>
        <strain evidence="3">N11-34</strain>
    </source>
</reference>
<dbReference type="Pfam" id="PF02065">
    <property type="entry name" value="Melibiase"/>
    <property type="match status" value="1"/>
</dbReference>
<gene>
    <name evidence="3" type="ORF">TPA0910_81820</name>
</gene>
<comment type="caution">
    <text evidence="3">The sequence shown here is derived from an EMBL/GenBank/DDBJ whole genome shotgun (WGS) entry which is preliminary data.</text>
</comment>
<dbReference type="Proteomes" id="UP001054854">
    <property type="component" value="Unassembled WGS sequence"/>
</dbReference>
<dbReference type="InterPro" id="IPR002252">
    <property type="entry name" value="Glyco_hydro_36"/>
</dbReference>
<evidence type="ECO:0000256" key="2">
    <source>
        <dbReference type="ARBA" id="ARBA00023295"/>
    </source>
</evidence>
<keyword evidence="2" id="KW-0326">Glycosidase</keyword>
<sequence length="499" mass="55481">MAQLLDLGERTFAVQLKGDTPPQPVDGGLLLPPGRTAVLHGLGDALFYRHGHNSWSPCGWRRLSAAPLRIESAERRLTADDTVWDDPARHHSSAVAALQGADGRVLLLGALGLDVPRLTADQDTLAGWYERDGAPWFLAYGGEEEVFAAYARHLAARLGHSRKRAGNVWCSWYAYYENITEEQLTKDITALRGLPFDVVQVDDGWERTVGDWEPNAKFPSGMRALADRITDAGLRPGLWIAPFILHPRSVTARERPELLLRDGRGEPVVAGHNWGTGYWALDLTLPAAQEHLREMIHRVSREWGFTYLKLDFLQGAAVPGTRSADAGREEAYRTGLRIIRDAAGPDAYLLASGAPLLPSLGLADGMRSGPDVAPLWEHYATQDPSDALARNAVVNTLHRLWQSPLLEVDPDIVYFRSRLNLLTEQQRSWLRDLADICGFRAVSDPPGWLSPDELQAMTRYLAARPEVRRLGRYRFTLDGREVDFTPAVSPGTEQRYPIA</sequence>
<dbReference type="InterPro" id="IPR017853">
    <property type="entry name" value="GH"/>
</dbReference>